<accession>A0A4R6QJQ4</accession>
<dbReference type="Pfam" id="PF13449">
    <property type="entry name" value="Phytase-like"/>
    <property type="match status" value="1"/>
</dbReference>
<dbReference type="RefSeq" id="WP_133701809.1">
    <property type="nucleotide sequence ID" value="NZ_SNXS01000004.1"/>
</dbReference>
<proteinExistence type="predicted"/>
<name>A0A4R6QJQ4_9BURK</name>
<gene>
    <name evidence="3" type="ORF">DES47_104238</name>
</gene>
<dbReference type="NCBIfam" id="TIGR02595">
    <property type="entry name" value="PEP_CTERM"/>
    <property type="match status" value="1"/>
</dbReference>
<dbReference type="AlphaFoldDB" id="A0A4R6QJQ4"/>
<sequence length="418" mass="43112">MHQDTHTRLSGRLGLAIVAGLMIAAYGEAQAASLNYLGQQTLATGTQFAGTQVGGLSGIDYNARTGGYFAISDDRSQFNPARFYGLNLDLAQFQRSNTPGSAGVAFNQVTTLLTAGGSAFGALTVDPESIRLLPGASGPTLLWTNEGQRSAGGFQSPTLRQAALDGGHLRDFSVPAAYMPTGSSSGAAAGDSGIRNNLAFESLTVSKDGKTAWIATENALAQDGPAAAFGVASPSRVAQFNVASGLREREYVYLTDAVTDAPNPAGSFATNGLVELLAIDDSHFLAVERSFSTGVGNNIRIYLSSTAGASDVSGLASLAGQSYQAMSKSLLLDLGTVKNDDGSALLLDNVEGITFGPVVNGKQTLVLVADNNFASSQQTQFIAFSVDGALAPVPEPTSWALMLSGLLALGAAARKQRK</sequence>
<evidence type="ECO:0000313" key="3">
    <source>
        <dbReference type="EMBL" id="TDP63956.1"/>
    </source>
</evidence>
<comment type="caution">
    <text evidence="3">The sequence shown here is derived from an EMBL/GenBank/DDBJ whole genome shotgun (WGS) entry which is preliminary data.</text>
</comment>
<evidence type="ECO:0000259" key="2">
    <source>
        <dbReference type="Pfam" id="PF13449"/>
    </source>
</evidence>
<dbReference type="PANTHER" id="PTHR37957">
    <property type="entry name" value="BLR7070 PROTEIN"/>
    <property type="match status" value="1"/>
</dbReference>
<dbReference type="PANTHER" id="PTHR37957:SF1">
    <property type="entry name" value="PHYTASE-LIKE DOMAIN-CONTAINING PROTEIN"/>
    <property type="match status" value="1"/>
</dbReference>
<dbReference type="Pfam" id="PF07589">
    <property type="entry name" value="PEP-CTERM"/>
    <property type="match status" value="1"/>
</dbReference>
<dbReference type="InterPro" id="IPR027372">
    <property type="entry name" value="Phytase-like_dom"/>
</dbReference>
<keyword evidence="4" id="KW-1185">Reference proteome</keyword>
<protein>
    <submittedName>
        <fullName evidence="3">Putative secreted protein with PEP-CTERM sorting signal</fullName>
    </submittedName>
</protein>
<dbReference type="InterPro" id="IPR013424">
    <property type="entry name" value="Ice-binding_C"/>
</dbReference>
<feature type="domain" description="Ice-binding protein C-terminal" evidence="1">
    <location>
        <begin position="392"/>
        <end position="417"/>
    </location>
</feature>
<dbReference type="OrthoDB" id="9798539at2"/>
<dbReference type="Proteomes" id="UP000295361">
    <property type="component" value="Unassembled WGS sequence"/>
</dbReference>
<evidence type="ECO:0000259" key="1">
    <source>
        <dbReference type="Pfam" id="PF07589"/>
    </source>
</evidence>
<feature type="domain" description="Phytase-like" evidence="2">
    <location>
        <begin position="51"/>
        <end position="373"/>
    </location>
</feature>
<organism evidence="3 4">
    <name type="scientific">Roseateles toxinivorans</name>
    <dbReference type="NCBI Taxonomy" id="270368"/>
    <lineage>
        <taxon>Bacteria</taxon>
        <taxon>Pseudomonadati</taxon>
        <taxon>Pseudomonadota</taxon>
        <taxon>Betaproteobacteria</taxon>
        <taxon>Burkholderiales</taxon>
        <taxon>Sphaerotilaceae</taxon>
        <taxon>Roseateles</taxon>
    </lineage>
</organism>
<dbReference type="InParanoid" id="A0A4R6QJQ4"/>
<reference evidence="3 4" key="1">
    <citation type="submission" date="2019-03" db="EMBL/GenBank/DDBJ databases">
        <title>Genomic Encyclopedia of Type Strains, Phase IV (KMG-IV): sequencing the most valuable type-strain genomes for metagenomic binning, comparative biology and taxonomic classification.</title>
        <authorList>
            <person name="Goeker M."/>
        </authorList>
    </citation>
    <scope>NUCLEOTIDE SEQUENCE [LARGE SCALE GENOMIC DNA]</scope>
    <source>
        <strain evidence="3 4">DSM 16998</strain>
    </source>
</reference>
<dbReference type="EMBL" id="SNXS01000004">
    <property type="protein sequence ID" value="TDP63956.1"/>
    <property type="molecule type" value="Genomic_DNA"/>
</dbReference>
<evidence type="ECO:0000313" key="4">
    <source>
        <dbReference type="Proteomes" id="UP000295361"/>
    </source>
</evidence>